<name>A0AAX6GTI2_IRIPA</name>
<dbReference type="Proteomes" id="UP001140949">
    <property type="component" value="Unassembled WGS sequence"/>
</dbReference>
<dbReference type="Gene3D" id="3.40.50.450">
    <property type="match status" value="1"/>
</dbReference>
<organism evidence="1 2">
    <name type="scientific">Iris pallida</name>
    <name type="common">Sweet iris</name>
    <dbReference type="NCBI Taxonomy" id="29817"/>
    <lineage>
        <taxon>Eukaryota</taxon>
        <taxon>Viridiplantae</taxon>
        <taxon>Streptophyta</taxon>
        <taxon>Embryophyta</taxon>
        <taxon>Tracheophyta</taxon>
        <taxon>Spermatophyta</taxon>
        <taxon>Magnoliopsida</taxon>
        <taxon>Liliopsida</taxon>
        <taxon>Asparagales</taxon>
        <taxon>Iridaceae</taxon>
        <taxon>Iridoideae</taxon>
        <taxon>Irideae</taxon>
        <taxon>Iris</taxon>
    </lineage>
</organism>
<evidence type="ECO:0000313" key="2">
    <source>
        <dbReference type="Proteomes" id="UP001140949"/>
    </source>
</evidence>
<sequence length="317" mass="34792">MMTAMGMTAVKLGSASYVPTTATCQISDATRRRIGGFCCWPTVATRGGRARAMAMACCCCCRTTLGSNPPDFDVSQRTSMIEVRKEIQRCYELVHKLGRGVIYLGSSRVKMDHSHYTQTVELAREVAKLLDCTTWTGAGPGLMDAAFQGAFEANKPVGGLKIAREAGEWTSSNCHPYLPSEAYLTCRFFSARKHGLVDAAVRNDLSDMTAVIALPGGIGTLDEVFEILALIQLERIGSKHPVPFLLMNYDSYYSKLLSFIDECEIWGTVARGEVASLWKVCSGNLEALEYLAEFYNLPESRRNYNIGGDVEQSNNLG</sequence>
<dbReference type="EMBL" id="JANAVB010016197">
    <property type="protein sequence ID" value="KAJ6832046.1"/>
    <property type="molecule type" value="Genomic_DNA"/>
</dbReference>
<dbReference type="SUPFAM" id="SSF102405">
    <property type="entry name" value="MCP/YpsA-like"/>
    <property type="match status" value="1"/>
</dbReference>
<gene>
    <name evidence="1" type="ORF">M6B38_345285</name>
</gene>
<protein>
    <recommendedName>
        <fullName evidence="3">Cytokinin riboside 5'-monophosphate phosphoribohydrolase</fullName>
    </recommendedName>
</protein>
<dbReference type="InterPro" id="IPR031100">
    <property type="entry name" value="LOG_fam"/>
</dbReference>
<dbReference type="PANTHER" id="PTHR31208:SF11">
    <property type="entry name" value="CYTOKININ RIBOSIDE 5'-MONOPHOSPHATE PHOSPHORIBOHYDROLASE"/>
    <property type="match status" value="1"/>
</dbReference>
<evidence type="ECO:0000313" key="1">
    <source>
        <dbReference type="EMBL" id="KAJ6832046.1"/>
    </source>
</evidence>
<comment type="caution">
    <text evidence="1">The sequence shown here is derived from an EMBL/GenBank/DDBJ whole genome shotgun (WGS) entry which is preliminary data.</text>
</comment>
<dbReference type="AlphaFoldDB" id="A0AAX6GTI2"/>
<accession>A0AAX6GTI2</accession>
<proteinExistence type="predicted"/>
<reference evidence="1" key="1">
    <citation type="journal article" date="2023" name="GigaByte">
        <title>Genome assembly of the bearded iris, Iris pallida Lam.</title>
        <authorList>
            <person name="Bruccoleri R.E."/>
            <person name="Oakeley E.J."/>
            <person name="Faust A.M.E."/>
            <person name="Altorfer M."/>
            <person name="Dessus-Babus S."/>
            <person name="Burckhardt D."/>
            <person name="Oertli M."/>
            <person name="Naumann U."/>
            <person name="Petersen F."/>
            <person name="Wong J."/>
        </authorList>
    </citation>
    <scope>NUCLEOTIDE SEQUENCE</scope>
    <source>
        <strain evidence="1">GSM-AAB239-AS_SAM_17_03QT</strain>
    </source>
</reference>
<reference evidence="1" key="2">
    <citation type="submission" date="2023-04" db="EMBL/GenBank/DDBJ databases">
        <authorList>
            <person name="Bruccoleri R.E."/>
            <person name="Oakeley E.J."/>
            <person name="Faust A.-M."/>
            <person name="Dessus-Babus S."/>
            <person name="Altorfer M."/>
            <person name="Burckhardt D."/>
            <person name="Oertli M."/>
            <person name="Naumann U."/>
            <person name="Petersen F."/>
            <person name="Wong J."/>
        </authorList>
    </citation>
    <scope>NUCLEOTIDE SEQUENCE</scope>
    <source>
        <strain evidence="1">GSM-AAB239-AS_SAM_17_03QT</strain>
        <tissue evidence="1">Leaf</tissue>
    </source>
</reference>
<dbReference type="Pfam" id="PF03641">
    <property type="entry name" value="Lysine_decarbox"/>
    <property type="match status" value="1"/>
</dbReference>
<evidence type="ECO:0008006" key="3">
    <source>
        <dbReference type="Google" id="ProtNLM"/>
    </source>
</evidence>
<keyword evidence="2" id="KW-1185">Reference proteome</keyword>
<dbReference type="PANTHER" id="PTHR31208">
    <property type="entry name" value="EXPRESSED PROTEIN"/>
    <property type="match status" value="1"/>
</dbReference>